<dbReference type="STRING" id="558155.SAMN04487911_102253"/>
<feature type="signal peptide" evidence="8">
    <location>
        <begin position="1"/>
        <end position="22"/>
    </location>
</feature>
<dbReference type="NCBIfam" id="TIGR04057">
    <property type="entry name" value="SusC_RagA_signa"/>
    <property type="match status" value="1"/>
</dbReference>
<comment type="similarity">
    <text evidence="7">Belongs to the TonB-dependent receptor family.</text>
</comment>
<dbReference type="SUPFAM" id="SSF56935">
    <property type="entry name" value="Porins"/>
    <property type="match status" value="1"/>
</dbReference>
<reference evidence="10 11" key="1">
    <citation type="submission" date="2016-11" db="EMBL/GenBank/DDBJ databases">
        <authorList>
            <person name="Jaros S."/>
            <person name="Januszkiewicz K."/>
            <person name="Wedrychowicz H."/>
        </authorList>
    </citation>
    <scope>NUCLEOTIDE SEQUENCE [LARGE SCALE GENOMIC DNA]</scope>
    <source>
        <strain evidence="10 11">CGMCC 1.8863</strain>
    </source>
</reference>
<dbReference type="InterPro" id="IPR036942">
    <property type="entry name" value="Beta-barrel_TonB_sf"/>
</dbReference>
<keyword evidence="8" id="KW-0732">Signal</keyword>
<dbReference type="InterPro" id="IPR023996">
    <property type="entry name" value="TonB-dep_OMP_SusC/RagA"/>
</dbReference>
<proteinExistence type="inferred from homology"/>
<dbReference type="Pfam" id="PF13715">
    <property type="entry name" value="CarbopepD_reg_2"/>
    <property type="match status" value="1"/>
</dbReference>
<accession>A0A1M6BM49</accession>
<evidence type="ECO:0000256" key="6">
    <source>
        <dbReference type="ARBA" id="ARBA00023237"/>
    </source>
</evidence>
<dbReference type="Pfam" id="PF07715">
    <property type="entry name" value="Plug"/>
    <property type="match status" value="1"/>
</dbReference>
<dbReference type="InterPro" id="IPR008969">
    <property type="entry name" value="CarboxyPept-like_regulatory"/>
</dbReference>
<evidence type="ECO:0000256" key="7">
    <source>
        <dbReference type="PROSITE-ProRule" id="PRU01360"/>
    </source>
</evidence>
<dbReference type="Gene3D" id="2.40.170.20">
    <property type="entry name" value="TonB-dependent receptor, beta-barrel domain"/>
    <property type="match status" value="1"/>
</dbReference>
<comment type="subcellular location">
    <subcellularLocation>
        <location evidence="1 7">Cell outer membrane</location>
        <topology evidence="1 7">Multi-pass membrane protein</topology>
    </subcellularLocation>
</comment>
<keyword evidence="4 7" id="KW-0812">Transmembrane</keyword>
<dbReference type="InterPro" id="IPR023997">
    <property type="entry name" value="TonB-dep_OMP_SusC/RagA_CS"/>
</dbReference>
<dbReference type="AlphaFoldDB" id="A0A1M6BM49"/>
<evidence type="ECO:0000256" key="1">
    <source>
        <dbReference type="ARBA" id="ARBA00004571"/>
    </source>
</evidence>
<evidence type="ECO:0000256" key="4">
    <source>
        <dbReference type="ARBA" id="ARBA00022692"/>
    </source>
</evidence>
<protein>
    <submittedName>
        <fullName evidence="10">TonB-linked outer membrane protein, SusC/RagA family</fullName>
    </submittedName>
</protein>
<dbReference type="Gene3D" id="2.170.130.10">
    <property type="entry name" value="TonB-dependent receptor, plug domain"/>
    <property type="match status" value="1"/>
</dbReference>
<feature type="chain" id="PRO_5012047993" evidence="8">
    <location>
        <begin position="23"/>
        <end position="1039"/>
    </location>
</feature>
<dbReference type="InterPro" id="IPR037066">
    <property type="entry name" value="Plug_dom_sf"/>
</dbReference>
<dbReference type="OrthoDB" id="9768177at2"/>
<evidence type="ECO:0000256" key="8">
    <source>
        <dbReference type="SAM" id="SignalP"/>
    </source>
</evidence>
<dbReference type="Gene3D" id="2.60.40.1120">
    <property type="entry name" value="Carboxypeptidase-like, regulatory domain"/>
    <property type="match status" value="1"/>
</dbReference>
<evidence type="ECO:0000259" key="9">
    <source>
        <dbReference type="Pfam" id="PF07715"/>
    </source>
</evidence>
<dbReference type="EMBL" id="FQYX01000002">
    <property type="protein sequence ID" value="SHI49737.1"/>
    <property type="molecule type" value="Genomic_DNA"/>
</dbReference>
<keyword evidence="11" id="KW-1185">Reference proteome</keyword>
<keyword evidence="3 7" id="KW-1134">Transmembrane beta strand</keyword>
<evidence type="ECO:0000313" key="10">
    <source>
        <dbReference type="EMBL" id="SHI49737.1"/>
    </source>
</evidence>
<dbReference type="SUPFAM" id="SSF49464">
    <property type="entry name" value="Carboxypeptidase regulatory domain-like"/>
    <property type="match status" value="1"/>
</dbReference>
<organism evidence="10 11">
    <name type="scientific">Arenibacter nanhaiticus</name>
    <dbReference type="NCBI Taxonomy" id="558155"/>
    <lineage>
        <taxon>Bacteria</taxon>
        <taxon>Pseudomonadati</taxon>
        <taxon>Bacteroidota</taxon>
        <taxon>Flavobacteriia</taxon>
        <taxon>Flavobacteriales</taxon>
        <taxon>Flavobacteriaceae</taxon>
        <taxon>Arenibacter</taxon>
    </lineage>
</organism>
<dbReference type="InterPro" id="IPR012910">
    <property type="entry name" value="Plug_dom"/>
</dbReference>
<feature type="domain" description="TonB-dependent receptor plug" evidence="9">
    <location>
        <begin position="118"/>
        <end position="241"/>
    </location>
</feature>
<evidence type="ECO:0000256" key="5">
    <source>
        <dbReference type="ARBA" id="ARBA00023136"/>
    </source>
</evidence>
<keyword evidence="2 7" id="KW-0813">Transport</keyword>
<dbReference type="InterPro" id="IPR039426">
    <property type="entry name" value="TonB-dep_rcpt-like"/>
</dbReference>
<evidence type="ECO:0000256" key="3">
    <source>
        <dbReference type="ARBA" id="ARBA00022452"/>
    </source>
</evidence>
<name>A0A1M6BM49_9FLAO</name>
<keyword evidence="5 7" id="KW-0472">Membrane</keyword>
<sequence>MTKKIHYYLLLTALLCIQGMVAQSKTVTGTVTDDLGNPLPGVNVVEKGTANGVSTDFDGNFSLNVPNSATLVFSSLGFSTMEVLVSGQSVINVSLSEDAEMLGEVVVTALGIKRERKSLGYAVQEVKGATLTEARENNVVNALSGKVSGVQVIKGSNGPASSSKIVLRGNNSLTGDNQPLIVVDGIPMDNFTGAGNNDFFNPSQDLGNGLGDLNPEDIESMSVLKGASAAALYGSRAGNGVILITTKTGKAIKGLGITFSTTTGFQNIFMDPKLQSSFGQGNNGIYDNLAGDSWGPKIAGQSVEDWKGAQVPMRAYDNLGNFFNSGFSQNYSLSFQQQVSDGTSLYTSANYLNDDSNIKGATLERLNLTTRAVSKFGNDNKWTTDVKVQYINSKANNRPINGSNISNAFGTVAGLPRSLDITEFSNDTDEFGNMVWYVPSNSVNPYWAANNNLSEDSRDRFLLNASLKHEITNWLSAEINAGADLYTTNTESKLYAGSPLSNTGRYSLGKNTFLEKNYNMLIVASKDDIFGKFGGALTLGGNLMSRGASGISANSGDFVVPNLFSLNNGINNPNVGQSFSNKKINSLYGTLQVNYDGFLFVDFTGRNDWSSTLSEENRSFFYPSVSTSFVFTELLAGDDNELPNWLDFGKIRASYATVGNDLDPFKLNNFYSIGNDPNGNTTAGSGNTLFNPDVKSELIKSLELGFEGRFFNNRLGFDFAWYKTNATNQLLAIPLDPLSGFNSKIVNAGDIQNEGFEIALNARIFDNPEGFSWDTNVNFSTNDNTIVKLTDDVSQFRLGGFDNLAVLAVEGGGYGEIWGTKYNRVEDEADPNFGKIIVDGNGFPLASSDKFKLGDQQPDAMIGFSNTLSYKGISLSFLIDARLGGEIYSGTNLALQRSGSAAATVVNGERNDIVVDGVVDDGNGVYTQNTVAVTPENYWTNLSVTSGNLGINEANIYDATNIRLRNVSINYVLPTNWLKNSRLQKAKIGISANNVWMIDSNLNGVDPESVFATSTNATGFEYLSSPTSRSVFFNVALNF</sequence>
<dbReference type="PROSITE" id="PS52016">
    <property type="entry name" value="TONB_DEPENDENT_REC_3"/>
    <property type="match status" value="1"/>
</dbReference>
<evidence type="ECO:0000256" key="2">
    <source>
        <dbReference type="ARBA" id="ARBA00022448"/>
    </source>
</evidence>
<dbReference type="RefSeq" id="WP_072763058.1">
    <property type="nucleotide sequence ID" value="NZ_FQYX01000002.1"/>
</dbReference>
<dbReference type="GO" id="GO:0009279">
    <property type="term" value="C:cell outer membrane"/>
    <property type="evidence" value="ECO:0007669"/>
    <property type="project" value="UniProtKB-SubCell"/>
</dbReference>
<keyword evidence="6 7" id="KW-0998">Cell outer membrane</keyword>
<evidence type="ECO:0000313" key="11">
    <source>
        <dbReference type="Proteomes" id="UP000184231"/>
    </source>
</evidence>
<dbReference type="NCBIfam" id="TIGR04056">
    <property type="entry name" value="OMP_RagA_SusC"/>
    <property type="match status" value="1"/>
</dbReference>
<gene>
    <name evidence="10" type="ORF">SAMN04487911_102253</name>
</gene>
<dbReference type="Proteomes" id="UP000184231">
    <property type="component" value="Unassembled WGS sequence"/>
</dbReference>